<accession>A0A0L0BW83</accession>
<dbReference type="AlphaFoldDB" id="A0A0L0BW83"/>
<comment type="caution">
    <text evidence="1">The sequence shown here is derived from an EMBL/GenBank/DDBJ whole genome shotgun (WGS) entry which is preliminary data.</text>
</comment>
<reference evidence="1 2" key="1">
    <citation type="journal article" date="2015" name="Nat. Commun.">
        <title>Lucilia cuprina genome unlocks parasitic fly biology to underpin future interventions.</title>
        <authorList>
            <person name="Anstead C.A."/>
            <person name="Korhonen P.K."/>
            <person name="Young N.D."/>
            <person name="Hall R.S."/>
            <person name="Jex A.R."/>
            <person name="Murali S.C."/>
            <person name="Hughes D.S."/>
            <person name="Lee S.F."/>
            <person name="Perry T."/>
            <person name="Stroehlein A.J."/>
            <person name="Ansell B.R."/>
            <person name="Breugelmans B."/>
            <person name="Hofmann A."/>
            <person name="Qu J."/>
            <person name="Dugan S."/>
            <person name="Lee S.L."/>
            <person name="Chao H."/>
            <person name="Dinh H."/>
            <person name="Han Y."/>
            <person name="Doddapaneni H.V."/>
            <person name="Worley K.C."/>
            <person name="Muzny D.M."/>
            <person name="Ioannidis P."/>
            <person name="Waterhouse R.M."/>
            <person name="Zdobnov E.M."/>
            <person name="James P.J."/>
            <person name="Bagnall N.H."/>
            <person name="Kotze A.C."/>
            <person name="Gibbs R.A."/>
            <person name="Richards S."/>
            <person name="Batterham P."/>
            <person name="Gasser R.B."/>
        </authorList>
    </citation>
    <scope>NUCLEOTIDE SEQUENCE [LARGE SCALE GENOMIC DNA]</scope>
    <source>
        <strain evidence="1 2">LS</strain>
        <tissue evidence="1">Full body</tissue>
    </source>
</reference>
<evidence type="ECO:0000313" key="1">
    <source>
        <dbReference type="EMBL" id="KNC24281.1"/>
    </source>
</evidence>
<dbReference type="EMBL" id="JRES01001246">
    <property type="protein sequence ID" value="KNC24281.1"/>
    <property type="molecule type" value="Genomic_DNA"/>
</dbReference>
<organism evidence="1 2">
    <name type="scientific">Lucilia cuprina</name>
    <name type="common">Green bottle fly</name>
    <name type="synonym">Australian sheep blowfly</name>
    <dbReference type="NCBI Taxonomy" id="7375"/>
    <lineage>
        <taxon>Eukaryota</taxon>
        <taxon>Metazoa</taxon>
        <taxon>Ecdysozoa</taxon>
        <taxon>Arthropoda</taxon>
        <taxon>Hexapoda</taxon>
        <taxon>Insecta</taxon>
        <taxon>Pterygota</taxon>
        <taxon>Neoptera</taxon>
        <taxon>Endopterygota</taxon>
        <taxon>Diptera</taxon>
        <taxon>Brachycera</taxon>
        <taxon>Muscomorpha</taxon>
        <taxon>Oestroidea</taxon>
        <taxon>Calliphoridae</taxon>
        <taxon>Luciliinae</taxon>
        <taxon>Lucilia</taxon>
    </lineage>
</organism>
<protein>
    <recommendedName>
        <fullName evidence="3">Kazal-like domain-containing protein</fullName>
    </recommendedName>
</protein>
<dbReference type="Proteomes" id="UP000037069">
    <property type="component" value="Unassembled WGS sequence"/>
</dbReference>
<evidence type="ECO:0008006" key="3">
    <source>
        <dbReference type="Google" id="ProtNLM"/>
    </source>
</evidence>
<dbReference type="Gene3D" id="3.30.60.30">
    <property type="match status" value="1"/>
</dbReference>
<evidence type="ECO:0000313" key="2">
    <source>
        <dbReference type="Proteomes" id="UP000037069"/>
    </source>
</evidence>
<sequence>MGDDPQKCLKPCPLQFNPHCATILNSQGKPLACTFPNRCSLDIYICIIGKLPLDEKPQICEDYRLECTKIVASTLSG</sequence>
<keyword evidence="2" id="KW-1185">Reference proteome</keyword>
<gene>
    <name evidence="1" type="ORF">FF38_02046</name>
</gene>
<name>A0A0L0BW83_LUCCU</name>
<proteinExistence type="predicted"/>